<reference evidence="3" key="1">
    <citation type="journal article" date="2021" name="IMA Fungus">
        <title>Genomic characterization of three marine fungi, including Emericellopsis atlantica sp. nov. with signatures of a generalist lifestyle and marine biomass degradation.</title>
        <authorList>
            <person name="Hagestad O.C."/>
            <person name="Hou L."/>
            <person name="Andersen J.H."/>
            <person name="Hansen E.H."/>
            <person name="Altermark B."/>
            <person name="Li C."/>
            <person name="Kuhnert E."/>
            <person name="Cox R.J."/>
            <person name="Crous P.W."/>
            <person name="Spatafora J.W."/>
            <person name="Lail K."/>
            <person name="Amirebrahimi M."/>
            <person name="Lipzen A."/>
            <person name="Pangilinan J."/>
            <person name="Andreopoulos W."/>
            <person name="Hayes R.D."/>
            <person name="Ng V."/>
            <person name="Grigoriev I.V."/>
            <person name="Jackson S.A."/>
            <person name="Sutton T.D.S."/>
            <person name="Dobson A.D.W."/>
            <person name="Rama T."/>
        </authorList>
    </citation>
    <scope>NUCLEOTIDE SEQUENCE</scope>
    <source>
        <strain evidence="3">TS7</strain>
    </source>
</reference>
<protein>
    <submittedName>
        <fullName evidence="3">Uncharacterized protein</fullName>
    </submittedName>
</protein>
<organism evidence="3 4">
    <name type="scientific">Emericellopsis atlantica</name>
    <dbReference type="NCBI Taxonomy" id="2614577"/>
    <lineage>
        <taxon>Eukaryota</taxon>
        <taxon>Fungi</taxon>
        <taxon>Dikarya</taxon>
        <taxon>Ascomycota</taxon>
        <taxon>Pezizomycotina</taxon>
        <taxon>Sordariomycetes</taxon>
        <taxon>Hypocreomycetidae</taxon>
        <taxon>Hypocreales</taxon>
        <taxon>Bionectriaceae</taxon>
        <taxon>Emericellopsis</taxon>
    </lineage>
</organism>
<sequence length="378" mass="42035">MGYQPPWTSPMDLVTVRCAKCDAKLGTVANQWTRVGNYYITPCDEEGSNTLRDRLSFNKSRQSRAGGTNSIAEGWNLLLTITSEIQLMCCATCRSGSHLINTNAPPGHEFFAGQVFLRPQEVVFKSAADERRVLKPKIIRILPIQKQKRESDSDVDSSDDLDSSASDQFRSSFHSYAPKNVTSVDIFQLQDDVAEQEEAICHINKVGQQFVSTFNGRLLEAQAGMRQMRAAIDLLQKDAAYRAKEIASLKTFAQRSETNQQDLQDQLSSAQQEIVALQAHNEAMKRQMAGVRTMAVDGLEKSDAHAEEIGTLRQEVKMLRSELAASRGPQQIVQPAFDVCSSHEMSVMSDVVVEDAPPSHKRKATHIEDDEDEGLQNS</sequence>
<evidence type="ECO:0000313" key="3">
    <source>
        <dbReference type="EMBL" id="KAG9253674.1"/>
    </source>
</evidence>
<evidence type="ECO:0000256" key="1">
    <source>
        <dbReference type="SAM" id="Coils"/>
    </source>
</evidence>
<dbReference type="AlphaFoldDB" id="A0A9P7ZKA3"/>
<proteinExistence type="predicted"/>
<dbReference type="RefSeq" id="XP_046117598.1">
    <property type="nucleotide sequence ID" value="XM_046262276.1"/>
</dbReference>
<gene>
    <name evidence="3" type="ORF">F5Z01DRAFT_637412</name>
</gene>
<keyword evidence="1" id="KW-0175">Coiled coil</keyword>
<dbReference type="EMBL" id="MU251257">
    <property type="protein sequence ID" value="KAG9253674.1"/>
    <property type="molecule type" value="Genomic_DNA"/>
</dbReference>
<dbReference type="GeneID" id="70293179"/>
<feature type="coiled-coil region" evidence="1">
    <location>
        <begin position="253"/>
        <end position="287"/>
    </location>
</feature>
<dbReference type="OrthoDB" id="5396360at2759"/>
<feature type="region of interest" description="Disordered" evidence="2">
    <location>
        <begin position="354"/>
        <end position="378"/>
    </location>
</feature>
<name>A0A9P7ZKA3_9HYPO</name>
<keyword evidence="4" id="KW-1185">Reference proteome</keyword>
<dbReference type="Proteomes" id="UP000887229">
    <property type="component" value="Unassembled WGS sequence"/>
</dbReference>
<evidence type="ECO:0000313" key="4">
    <source>
        <dbReference type="Proteomes" id="UP000887229"/>
    </source>
</evidence>
<evidence type="ECO:0000256" key="2">
    <source>
        <dbReference type="SAM" id="MobiDB-lite"/>
    </source>
</evidence>
<accession>A0A9P7ZKA3</accession>
<comment type="caution">
    <text evidence="3">The sequence shown here is derived from an EMBL/GenBank/DDBJ whole genome shotgun (WGS) entry which is preliminary data.</text>
</comment>
<feature type="compositionally biased region" description="Acidic residues" evidence="2">
    <location>
        <begin position="368"/>
        <end position="378"/>
    </location>
</feature>